<evidence type="ECO:0000313" key="3">
    <source>
        <dbReference type="Proteomes" id="UP000481030"/>
    </source>
</evidence>
<evidence type="ECO:0000313" key="2">
    <source>
        <dbReference type="EMBL" id="KAB2338838.1"/>
    </source>
</evidence>
<dbReference type="RefSeq" id="WP_151533579.1">
    <property type="nucleotide sequence ID" value="NZ_WBOS01000001.1"/>
</dbReference>
<feature type="transmembrane region" description="Helical" evidence="1">
    <location>
        <begin position="6"/>
        <end position="23"/>
    </location>
</feature>
<dbReference type="Pfam" id="PF11167">
    <property type="entry name" value="DUF2953"/>
    <property type="match status" value="1"/>
</dbReference>
<dbReference type="OrthoDB" id="1683589at2"/>
<dbReference type="AlphaFoldDB" id="A0A6L3VB02"/>
<protein>
    <submittedName>
        <fullName evidence="2">DUF2953 domain-containing protein</fullName>
    </submittedName>
</protein>
<comment type="caution">
    <text evidence="2">The sequence shown here is derived from an EMBL/GenBank/DDBJ whole genome shotgun (WGS) entry which is preliminary data.</text>
</comment>
<sequence>MKWVLIAIIIFVIIFITILFSKLKVYFRYDHLNDDDHIKVEFRAWFGLIRYKIEMPLIKIDDNSPTVVVKQEKSMKQESVNKDTKQFGAQDLLNYFHDVKAILHSVVSLNRIIKKFLRKVTIRQFDWHTSFGLGDAAYTGMFTGAFWAMKGSIIGVISHFMKLKTPPNLSITPQFQFALSQTSISCIFYFRIGHAMLAGIKLMKYWKGGRTIFRTKSLSALSNNKTKSM</sequence>
<dbReference type="EMBL" id="WBOS01000001">
    <property type="protein sequence ID" value="KAB2338838.1"/>
    <property type="molecule type" value="Genomic_DNA"/>
</dbReference>
<dbReference type="Proteomes" id="UP000481030">
    <property type="component" value="Unassembled WGS sequence"/>
</dbReference>
<gene>
    <name evidence="2" type="ORF">F7731_04620</name>
</gene>
<evidence type="ECO:0000256" key="1">
    <source>
        <dbReference type="SAM" id="Phobius"/>
    </source>
</evidence>
<keyword evidence="1" id="KW-1133">Transmembrane helix</keyword>
<reference evidence="2 3" key="1">
    <citation type="journal article" date="2016" name="Antonie Van Leeuwenhoek">
        <title>Bacillus depressus sp. nov., isolated from soil of a sunflower field.</title>
        <authorList>
            <person name="Wei X."/>
            <person name="Xin D."/>
            <person name="Xin Y."/>
            <person name="Zhang H."/>
            <person name="Wang T."/>
            <person name="Zhang J."/>
        </authorList>
    </citation>
    <scope>NUCLEOTIDE SEQUENCE [LARGE SCALE GENOMIC DNA]</scope>
    <source>
        <strain evidence="2 3">BZ1</strain>
    </source>
</reference>
<keyword evidence="1" id="KW-0472">Membrane</keyword>
<accession>A0A6L3VB02</accession>
<dbReference type="InterPro" id="IPR021338">
    <property type="entry name" value="DUF2953"/>
</dbReference>
<organism evidence="2 3">
    <name type="scientific">Cytobacillus depressus</name>
    <dbReference type="NCBI Taxonomy" id="1602942"/>
    <lineage>
        <taxon>Bacteria</taxon>
        <taxon>Bacillati</taxon>
        <taxon>Bacillota</taxon>
        <taxon>Bacilli</taxon>
        <taxon>Bacillales</taxon>
        <taxon>Bacillaceae</taxon>
        <taxon>Cytobacillus</taxon>
    </lineage>
</organism>
<name>A0A6L3VB02_9BACI</name>
<keyword evidence="1" id="KW-0812">Transmembrane</keyword>
<proteinExistence type="predicted"/>
<keyword evidence="3" id="KW-1185">Reference proteome</keyword>